<comment type="caution">
    <text evidence="6">The sequence shown here is derived from an EMBL/GenBank/DDBJ whole genome shotgun (WGS) entry which is preliminary data.</text>
</comment>
<reference evidence="6" key="1">
    <citation type="journal article" date="2023" name="Int. J. Syst. Evol. Microbiol.">
        <title>&lt;i&gt;Clostridium folliculivorans&lt;/i&gt; sp. nov., isolated from soil samples of an organic paddy in Japan.</title>
        <authorList>
            <person name="Tazawa J."/>
            <person name="Kobayashi H."/>
            <person name="Tanizawa Y."/>
            <person name="Uchino A."/>
            <person name="Tanaka F."/>
            <person name="Urashima Y."/>
            <person name="Miura S."/>
            <person name="Sakamoto M."/>
            <person name="Ohkuma M."/>
            <person name="Tohno M."/>
        </authorList>
    </citation>
    <scope>NUCLEOTIDE SEQUENCE</scope>
    <source>
        <strain evidence="6">D1-1</strain>
    </source>
</reference>
<comment type="pathway">
    <text evidence="1">Cell wall biogenesis; cell wall polysaccharide biosynthesis.</text>
</comment>
<dbReference type="CDD" id="cd04186">
    <property type="entry name" value="GT_2_like_c"/>
    <property type="match status" value="1"/>
</dbReference>
<keyword evidence="4" id="KW-0808">Transferase</keyword>
<evidence type="ECO:0000256" key="1">
    <source>
        <dbReference type="ARBA" id="ARBA00004776"/>
    </source>
</evidence>
<dbReference type="InterPro" id="IPR029044">
    <property type="entry name" value="Nucleotide-diphossugar_trans"/>
</dbReference>
<dbReference type="AlphaFoldDB" id="A0A9W6DCF8"/>
<dbReference type="GO" id="GO:0016757">
    <property type="term" value="F:glycosyltransferase activity"/>
    <property type="evidence" value="ECO:0007669"/>
    <property type="project" value="UniProtKB-KW"/>
</dbReference>
<comment type="similarity">
    <text evidence="2">Belongs to the glycosyltransferase 2 family.</text>
</comment>
<dbReference type="InterPro" id="IPR001173">
    <property type="entry name" value="Glyco_trans_2-like"/>
</dbReference>
<dbReference type="EMBL" id="BQXY01000010">
    <property type="protein sequence ID" value="GKU27269.1"/>
    <property type="molecule type" value="Genomic_DNA"/>
</dbReference>
<dbReference type="Proteomes" id="UP001057868">
    <property type="component" value="Unassembled WGS sequence"/>
</dbReference>
<dbReference type="SUPFAM" id="SSF53448">
    <property type="entry name" value="Nucleotide-diphospho-sugar transferases"/>
    <property type="match status" value="1"/>
</dbReference>
<organism evidence="6 7">
    <name type="scientific">Clostridium folliculivorans</name>
    <dbReference type="NCBI Taxonomy" id="2886038"/>
    <lineage>
        <taxon>Bacteria</taxon>
        <taxon>Bacillati</taxon>
        <taxon>Bacillota</taxon>
        <taxon>Clostridia</taxon>
        <taxon>Eubacteriales</taxon>
        <taxon>Clostridiaceae</taxon>
        <taxon>Clostridium</taxon>
    </lineage>
</organism>
<dbReference type="Gene3D" id="3.90.550.10">
    <property type="entry name" value="Spore Coat Polysaccharide Biosynthesis Protein SpsA, Chain A"/>
    <property type="match status" value="1"/>
</dbReference>
<evidence type="ECO:0000256" key="4">
    <source>
        <dbReference type="ARBA" id="ARBA00022679"/>
    </source>
</evidence>
<evidence type="ECO:0000313" key="6">
    <source>
        <dbReference type="EMBL" id="GKU27269.1"/>
    </source>
</evidence>
<sequence length="304" mass="34886">MFNEPKVCIILLNYNGIKDTIECIESLNNIDYNNYEIIIVDNNSSDNSQEIIQKKFPEHTFIQTGKNLGYAAGNNMGIRVALDREADYICVINNDVIVEKDFLTKMILYMEANTNIGVCGPTICEYMDRNKIQSSGALIDLSKGEAPAINNGKDISELYNDVIECDYVGGACLLFKSSIIDEVGFIPENYFLFYEETEFCLKIKKIGYKVCCYTKERVYHKGSASISRIGGLSGYFMNRNLVLFEKRNLESTMSFIKFLIYIYCREIYMILKGKSSFKVLIYYYHGLTGKIDKRYGFAYINDNY</sequence>
<protein>
    <submittedName>
        <fullName evidence="6">Rhamnosyltransferase</fullName>
    </submittedName>
</protein>
<proteinExistence type="inferred from homology"/>
<evidence type="ECO:0000259" key="5">
    <source>
        <dbReference type="Pfam" id="PF00535"/>
    </source>
</evidence>
<dbReference type="RefSeq" id="WP_261854136.1">
    <property type="nucleotide sequence ID" value="NZ_BQXY01000010.1"/>
</dbReference>
<dbReference type="PANTHER" id="PTHR43179:SF12">
    <property type="entry name" value="GALACTOFURANOSYLTRANSFERASE GLFT2"/>
    <property type="match status" value="1"/>
</dbReference>
<accession>A0A9W6DCF8</accession>
<evidence type="ECO:0000256" key="2">
    <source>
        <dbReference type="ARBA" id="ARBA00006739"/>
    </source>
</evidence>
<keyword evidence="3" id="KW-0328">Glycosyltransferase</keyword>
<dbReference type="PANTHER" id="PTHR43179">
    <property type="entry name" value="RHAMNOSYLTRANSFERASE WBBL"/>
    <property type="match status" value="1"/>
</dbReference>
<evidence type="ECO:0000256" key="3">
    <source>
        <dbReference type="ARBA" id="ARBA00022676"/>
    </source>
</evidence>
<dbReference type="Pfam" id="PF00535">
    <property type="entry name" value="Glycos_transf_2"/>
    <property type="match status" value="1"/>
</dbReference>
<evidence type="ECO:0000313" key="7">
    <source>
        <dbReference type="Proteomes" id="UP001057868"/>
    </source>
</evidence>
<feature type="domain" description="Glycosyltransferase 2-like" evidence="5">
    <location>
        <begin position="8"/>
        <end position="148"/>
    </location>
</feature>
<name>A0A9W6DCF8_9CLOT</name>
<gene>
    <name evidence="6" type="ORF">CFOLD11_40960</name>
</gene>
<keyword evidence="7" id="KW-1185">Reference proteome</keyword>